<dbReference type="InterPro" id="IPR001128">
    <property type="entry name" value="Cyt_P450"/>
</dbReference>
<name>A0A9P8CMR7_9HYPO</name>
<dbReference type="EMBL" id="MU251263">
    <property type="protein sequence ID" value="KAG9252300.1"/>
    <property type="molecule type" value="Genomic_DNA"/>
</dbReference>
<dbReference type="RefSeq" id="XP_046116224.1">
    <property type="nucleotide sequence ID" value="XM_046265224.1"/>
</dbReference>
<evidence type="ECO:0000256" key="1">
    <source>
        <dbReference type="ARBA" id="ARBA00001971"/>
    </source>
</evidence>
<keyword evidence="5 8" id="KW-0560">Oxidoreductase</keyword>
<sequence>MTYDYTIEPHRPDVLVDLIERMMNEFSLAPSFPGLQFKKIARRWRKTIRDVGYVPFQFVQRQMEAGRAKTSYISKAIESFVTVNDAPGVPQLSYEDAECIVWTAASLYGGASDTTVVVLTTFTLAMIQWPEVQRKAQEEIDQVYSSPEVFDPERFLKSRDEPDPGSDAFGYGRRVCPGRHFADASIYLNIVQVLATFNMEHAVEAAGNKIPVQVHGTHGILNHPSKFRFKVSPRSAQHEELIRKVGVEHPWEKSDASLLGGDGWA</sequence>
<proteinExistence type="inferred from homology"/>
<dbReference type="OrthoDB" id="2789670at2759"/>
<evidence type="ECO:0000313" key="10">
    <source>
        <dbReference type="Proteomes" id="UP000887229"/>
    </source>
</evidence>
<protein>
    <submittedName>
        <fullName evidence="9">Cytochrome P450</fullName>
    </submittedName>
</protein>
<comment type="similarity">
    <text evidence="2 8">Belongs to the cytochrome P450 family.</text>
</comment>
<evidence type="ECO:0000256" key="7">
    <source>
        <dbReference type="ARBA" id="ARBA00023033"/>
    </source>
</evidence>
<dbReference type="Pfam" id="PF00067">
    <property type="entry name" value="p450"/>
    <property type="match status" value="1"/>
</dbReference>
<dbReference type="Gene3D" id="1.10.630.10">
    <property type="entry name" value="Cytochrome P450"/>
    <property type="match status" value="2"/>
</dbReference>
<evidence type="ECO:0000256" key="8">
    <source>
        <dbReference type="RuleBase" id="RU000461"/>
    </source>
</evidence>
<evidence type="ECO:0000313" key="9">
    <source>
        <dbReference type="EMBL" id="KAG9252300.1"/>
    </source>
</evidence>
<dbReference type="InterPro" id="IPR050364">
    <property type="entry name" value="Cytochrome_P450_fung"/>
</dbReference>
<dbReference type="SUPFAM" id="SSF48264">
    <property type="entry name" value="Cytochrome P450"/>
    <property type="match status" value="1"/>
</dbReference>
<dbReference type="GO" id="GO:0016705">
    <property type="term" value="F:oxidoreductase activity, acting on paired donors, with incorporation or reduction of molecular oxygen"/>
    <property type="evidence" value="ECO:0007669"/>
    <property type="project" value="InterPro"/>
</dbReference>
<dbReference type="PANTHER" id="PTHR46300:SF7">
    <property type="entry name" value="P450, PUTATIVE (EUROFUNG)-RELATED"/>
    <property type="match status" value="1"/>
</dbReference>
<comment type="caution">
    <text evidence="9">The sequence shown here is derived from an EMBL/GenBank/DDBJ whole genome shotgun (WGS) entry which is preliminary data.</text>
</comment>
<keyword evidence="10" id="KW-1185">Reference proteome</keyword>
<reference evidence="9" key="1">
    <citation type="journal article" date="2021" name="IMA Fungus">
        <title>Genomic characterization of three marine fungi, including Emericellopsis atlantica sp. nov. with signatures of a generalist lifestyle and marine biomass degradation.</title>
        <authorList>
            <person name="Hagestad O.C."/>
            <person name="Hou L."/>
            <person name="Andersen J.H."/>
            <person name="Hansen E.H."/>
            <person name="Altermark B."/>
            <person name="Li C."/>
            <person name="Kuhnert E."/>
            <person name="Cox R.J."/>
            <person name="Crous P.W."/>
            <person name="Spatafora J.W."/>
            <person name="Lail K."/>
            <person name="Amirebrahimi M."/>
            <person name="Lipzen A."/>
            <person name="Pangilinan J."/>
            <person name="Andreopoulos W."/>
            <person name="Hayes R.D."/>
            <person name="Ng V."/>
            <person name="Grigoriev I.V."/>
            <person name="Jackson S.A."/>
            <person name="Sutton T.D.S."/>
            <person name="Dobson A.D.W."/>
            <person name="Rama T."/>
        </authorList>
    </citation>
    <scope>NUCLEOTIDE SEQUENCE</scope>
    <source>
        <strain evidence="9">TS7</strain>
    </source>
</reference>
<dbReference type="AlphaFoldDB" id="A0A9P8CMR7"/>
<evidence type="ECO:0000256" key="5">
    <source>
        <dbReference type="ARBA" id="ARBA00023002"/>
    </source>
</evidence>
<evidence type="ECO:0000256" key="3">
    <source>
        <dbReference type="ARBA" id="ARBA00022617"/>
    </source>
</evidence>
<evidence type="ECO:0000256" key="6">
    <source>
        <dbReference type="ARBA" id="ARBA00023004"/>
    </source>
</evidence>
<comment type="cofactor">
    <cofactor evidence="1">
        <name>heme</name>
        <dbReference type="ChEBI" id="CHEBI:30413"/>
    </cofactor>
</comment>
<dbReference type="GO" id="GO:0004497">
    <property type="term" value="F:monooxygenase activity"/>
    <property type="evidence" value="ECO:0007669"/>
    <property type="project" value="UniProtKB-KW"/>
</dbReference>
<dbReference type="PANTHER" id="PTHR46300">
    <property type="entry name" value="P450, PUTATIVE (EUROFUNG)-RELATED-RELATED"/>
    <property type="match status" value="1"/>
</dbReference>
<organism evidence="9 10">
    <name type="scientific">Emericellopsis atlantica</name>
    <dbReference type="NCBI Taxonomy" id="2614577"/>
    <lineage>
        <taxon>Eukaryota</taxon>
        <taxon>Fungi</taxon>
        <taxon>Dikarya</taxon>
        <taxon>Ascomycota</taxon>
        <taxon>Pezizomycotina</taxon>
        <taxon>Sordariomycetes</taxon>
        <taxon>Hypocreomycetidae</taxon>
        <taxon>Hypocreales</taxon>
        <taxon>Bionectriaceae</taxon>
        <taxon>Emericellopsis</taxon>
    </lineage>
</organism>
<evidence type="ECO:0000256" key="4">
    <source>
        <dbReference type="ARBA" id="ARBA00022723"/>
    </source>
</evidence>
<evidence type="ECO:0000256" key="2">
    <source>
        <dbReference type="ARBA" id="ARBA00010617"/>
    </source>
</evidence>
<keyword evidence="4 8" id="KW-0479">Metal-binding</keyword>
<dbReference type="PROSITE" id="PS00086">
    <property type="entry name" value="CYTOCHROME_P450"/>
    <property type="match status" value="1"/>
</dbReference>
<dbReference type="GeneID" id="70296127"/>
<keyword evidence="7 8" id="KW-0503">Monooxygenase</keyword>
<accession>A0A9P8CMR7</accession>
<keyword evidence="6 8" id="KW-0408">Iron</keyword>
<dbReference type="InterPro" id="IPR036396">
    <property type="entry name" value="Cyt_P450_sf"/>
</dbReference>
<dbReference type="Proteomes" id="UP000887229">
    <property type="component" value="Unassembled WGS sequence"/>
</dbReference>
<dbReference type="GO" id="GO:0005506">
    <property type="term" value="F:iron ion binding"/>
    <property type="evidence" value="ECO:0007669"/>
    <property type="project" value="InterPro"/>
</dbReference>
<dbReference type="GO" id="GO:0020037">
    <property type="term" value="F:heme binding"/>
    <property type="evidence" value="ECO:0007669"/>
    <property type="project" value="InterPro"/>
</dbReference>
<dbReference type="InterPro" id="IPR017972">
    <property type="entry name" value="Cyt_P450_CS"/>
</dbReference>
<keyword evidence="3 8" id="KW-0349">Heme</keyword>
<gene>
    <name evidence="9" type="ORF">F5Z01DRAFT_676181</name>
</gene>